<dbReference type="PANTHER" id="PTHR30462">
    <property type="entry name" value="INTERMEMBRANE TRANSPORT PROTEIN PQIB-RELATED"/>
    <property type="match status" value="1"/>
</dbReference>
<feature type="transmembrane region" description="Helical" evidence="8">
    <location>
        <begin position="94"/>
        <end position="123"/>
    </location>
</feature>
<keyword evidence="7 8" id="KW-0472">Membrane</keyword>
<feature type="transmembrane region" description="Helical" evidence="8">
    <location>
        <begin position="49"/>
        <end position="74"/>
    </location>
</feature>
<keyword evidence="6 8" id="KW-1133">Transmembrane helix</keyword>
<gene>
    <name evidence="9" type="ORF">VSX58_12780</name>
</gene>
<feature type="transmembrane region" description="Helical" evidence="8">
    <location>
        <begin position="354"/>
        <end position="375"/>
    </location>
</feature>
<feature type="transmembrane region" description="Helical" evidence="8">
    <location>
        <begin position="256"/>
        <end position="274"/>
    </location>
</feature>
<dbReference type="InterPro" id="IPR005219">
    <property type="entry name" value="PqiA-like_proteobact"/>
</dbReference>
<comment type="caution">
    <text evidence="9">The sequence shown here is derived from an EMBL/GenBank/DDBJ whole genome shotgun (WGS) entry which is preliminary data.</text>
</comment>
<evidence type="ECO:0000256" key="3">
    <source>
        <dbReference type="ARBA" id="ARBA00022475"/>
    </source>
</evidence>
<dbReference type="NCBIfam" id="TIGR00155">
    <property type="entry name" value="pqiA_fam"/>
    <property type="match status" value="1"/>
</dbReference>
<protein>
    <submittedName>
        <fullName evidence="9">PqiA/YebS family transporter subunit</fullName>
    </submittedName>
</protein>
<evidence type="ECO:0000313" key="10">
    <source>
        <dbReference type="Proteomes" id="UP001309705"/>
    </source>
</evidence>
<dbReference type="EMBL" id="JAYWTM010000011">
    <property type="protein sequence ID" value="MEC5343469.1"/>
    <property type="molecule type" value="Genomic_DNA"/>
</dbReference>
<feature type="transmembrane region" description="Helical" evidence="8">
    <location>
        <begin position="144"/>
        <end position="161"/>
    </location>
</feature>
<comment type="similarity">
    <text evidence="2">Belongs to the PqiA family.</text>
</comment>
<dbReference type="Proteomes" id="UP001309705">
    <property type="component" value="Unassembled WGS sequence"/>
</dbReference>
<name>A0ABU6JRX6_9GAMM</name>
<dbReference type="PANTHER" id="PTHR30462:SF3">
    <property type="entry name" value="INTERMEMBRANE TRANSPORT PROTEIN PQIA"/>
    <property type="match status" value="1"/>
</dbReference>
<accession>A0ABU6JRX6</accession>
<keyword evidence="3" id="KW-1003">Cell membrane</keyword>
<feature type="transmembrane region" description="Helical" evidence="8">
    <location>
        <begin position="167"/>
        <end position="186"/>
    </location>
</feature>
<evidence type="ECO:0000256" key="5">
    <source>
        <dbReference type="ARBA" id="ARBA00022692"/>
    </source>
</evidence>
<dbReference type="RefSeq" id="WP_327618421.1">
    <property type="nucleotide sequence ID" value="NZ_JAYWTM010000011.1"/>
</dbReference>
<evidence type="ECO:0000256" key="4">
    <source>
        <dbReference type="ARBA" id="ARBA00022519"/>
    </source>
</evidence>
<evidence type="ECO:0000256" key="1">
    <source>
        <dbReference type="ARBA" id="ARBA00004429"/>
    </source>
</evidence>
<keyword evidence="10" id="KW-1185">Reference proteome</keyword>
<keyword evidence="5 8" id="KW-0812">Transmembrane</keyword>
<keyword evidence="4" id="KW-0997">Cell inner membrane</keyword>
<dbReference type="InterPro" id="IPR007498">
    <property type="entry name" value="PqiA-like"/>
</dbReference>
<feature type="transmembrane region" description="Helical" evidence="8">
    <location>
        <begin position="308"/>
        <end position="334"/>
    </location>
</feature>
<sequence length="415" mass="46450">MKVYPHLTICPYCDSVYRYRKLAVGESARCERCRTVLYHAERLNIERMLALTLTALIAFFIANFYPIITASLHATQNSATLWQASFALARGSTLPMAICMLFLLIIIPLLQITLFGWLLIYALRGLRAPGFTYVMKWLIWLRPWNMLEVGMLGFLVSAIKLSDLVHIIPGAGCWAMAALMLLLTILNHHDIRALWALAPLPAEEKTVVMDSPDDARRGRLRACPICDLVCEPGRADGATPRCPRCRARLHRRRPDALQRAWALLIAAVIFYIPANTLPVMYTGFFGQGGASTIMSGVIDFWRSGSYGIALLIFTASVVIPCMKFLALGLLLIAAQRRSAWAMAERTTLYRFTEFIGYWSMLDVVVVACVSALVQFQALSEAQPRSGILFFGLVVILTMLSAMSYDPRLTWEGDDQ</sequence>
<evidence type="ECO:0000256" key="6">
    <source>
        <dbReference type="ARBA" id="ARBA00022989"/>
    </source>
</evidence>
<evidence type="ECO:0000313" key="9">
    <source>
        <dbReference type="EMBL" id="MEC5343469.1"/>
    </source>
</evidence>
<reference evidence="9 10" key="1">
    <citation type="journal article" date="2017" name="Int. J. Syst. Evol. Microbiol.">
        <title>Brenneria populi subsp. brevivirga subsp. nov. isolated from symptomatic bark of Populus x euramericana canker, and description of Brenneria populi subsp. populi subsp. nov.</title>
        <authorList>
            <person name="Zheng M.H."/>
            <person name="Piao C.G."/>
            <person name="Xue H."/>
            <person name="Guo M.W."/>
            <person name="Li Y."/>
        </authorList>
    </citation>
    <scope>NUCLEOTIDE SEQUENCE [LARGE SCALE GENOMIC DNA]</scope>
    <source>
        <strain evidence="9 10">D9-5</strain>
    </source>
</reference>
<evidence type="ECO:0000256" key="7">
    <source>
        <dbReference type="ARBA" id="ARBA00023136"/>
    </source>
</evidence>
<evidence type="ECO:0000256" key="8">
    <source>
        <dbReference type="SAM" id="Phobius"/>
    </source>
</evidence>
<proteinExistence type="inferred from homology"/>
<organism evidence="9 10">
    <name type="scientific">Brenneria populi</name>
    <dbReference type="NCBI Taxonomy" id="1505588"/>
    <lineage>
        <taxon>Bacteria</taxon>
        <taxon>Pseudomonadati</taxon>
        <taxon>Pseudomonadota</taxon>
        <taxon>Gammaproteobacteria</taxon>
        <taxon>Enterobacterales</taxon>
        <taxon>Pectobacteriaceae</taxon>
        <taxon>Brenneria</taxon>
    </lineage>
</organism>
<dbReference type="InterPro" id="IPR051800">
    <property type="entry name" value="PqiA-PqiB_transport"/>
</dbReference>
<evidence type="ECO:0000256" key="2">
    <source>
        <dbReference type="ARBA" id="ARBA00007555"/>
    </source>
</evidence>
<dbReference type="Pfam" id="PF04403">
    <property type="entry name" value="PqiA"/>
    <property type="match status" value="2"/>
</dbReference>
<comment type="subcellular location">
    <subcellularLocation>
        <location evidence="1">Cell inner membrane</location>
        <topology evidence="1">Multi-pass membrane protein</topology>
    </subcellularLocation>
</comment>
<feature type="transmembrane region" description="Helical" evidence="8">
    <location>
        <begin position="387"/>
        <end position="404"/>
    </location>
</feature>